<sequence length="140" mass="14930">MTVDAGPAPRTLTDDELVDLLGGQRFGVLATVKRSGHPHLSTVLYQWDADERVIRVSTTADRLKARQIRADPKVSLHVSGPDVWSFAVVEGDAELVEAADGPDLAPDRRLTITIAATRLYGTALDVGPQAGSRPGPIPVV</sequence>
<protein>
    <submittedName>
        <fullName evidence="3">PPOX class probable F420-dependent enzyme</fullName>
    </submittedName>
</protein>
<name>A0A3N1H437_9PSEU</name>
<dbReference type="InterPro" id="IPR011576">
    <property type="entry name" value="Pyridox_Oxase_N"/>
</dbReference>
<dbReference type="InterPro" id="IPR012349">
    <property type="entry name" value="Split_barrel_FMN-bd"/>
</dbReference>
<dbReference type="Proteomes" id="UP000268727">
    <property type="component" value="Unassembled WGS sequence"/>
</dbReference>
<dbReference type="EMBL" id="RJKM01000001">
    <property type="protein sequence ID" value="ROP36992.1"/>
    <property type="molecule type" value="Genomic_DNA"/>
</dbReference>
<reference evidence="3 4" key="1">
    <citation type="submission" date="2018-11" db="EMBL/GenBank/DDBJ databases">
        <title>Sequencing the genomes of 1000 actinobacteria strains.</title>
        <authorList>
            <person name="Klenk H.-P."/>
        </authorList>
    </citation>
    <scope>NUCLEOTIDE SEQUENCE [LARGE SCALE GENOMIC DNA]</scope>
    <source>
        <strain evidence="3 4">DSM 44231</strain>
    </source>
</reference>
<dbReference type="PANTHER" id="PTHR35176:SF2">
    <property type="entry name" value="F420H(2)-DEPENDENT REDUCTASE RV1155"/>
    <property type="match status" value="1"/>
</dbReference>
<evidence type="ECO:0000259" key="2">
    <source>
        <dbReference type="Pfam" id="PF01243"/>
    </source>
</evidence>
<dbReference type="OrthoDB" id="1094370at2"/>
<dbReference type="PANTHER" id="PTHR35176">
    <property type="entry name" value="HEME OXYGENASE HI_0854-RELATED"/>
    <property type="match status" value="1"/>
</dbReference>
<dbReference type="RefSeq" id="WP_123742864.1">
    <property type="nucleotide sequence ID" value="NZ_RJKM01000001.1"/>
</dbReference>
<accession>A0A3N1H437</accession>
<dbReference type="SUPFAM" id="SSF50475">
    <property type="entry name" value="FMN-binding split barrel"/>
    <property type="match status" value="1"/>
</dbReference>
<feature type="domain" description="Pyridoxamine 5'-phosphate oxidase N-terminal" evidence="2">
    <location>
        <begin position="14"/>
        <end position="100"/>
    </location>
</feature>
<keyword evidence="4" id="KW-1185">Reference proteome</keyword>
<dbReference type="AlphaFoldDB" id="A0A3N1H437"/>
<proteinExistence type="predicted"/>
<comment type="caution">
    <text evidence="3">The sequence shown here is derived from an EMBL/GenBank/DDBJ whole genome shotgun (WGS) entry which is preliminary data.</text>
</comment>
<evidence type="ECO:0000256" key="1">
    <source>
        <dbReference type="ARBA" id="ARBA00023002"/>
    </source>
</evidence>
<dbReference type="Gene3D" id="2.30.110.10">
    <property type="entry name" value="Electron Transport, Fmn-binding Protein, Chain A"/>
    <property type="match status" value="1"/>
</dbReference>
<dbReference type="GO" id="GO:0070967">
    <property type="term" value="F:coenzyme F420 binding"/>
    <property type="evidence" value="ECO:0007669"/>
    <property type="project" value="TreeGrafter"/>
</dbReference>
<keyword evidence="1" id="KW-0560">Oxidoreductase</keyword>
<evidence type="ECO:0000313" key="3">
    <source>
        <dbReference type="EMBL" id="ROP36992.1"/>
    </source>
</evidence>
<evidence type="ECO:0000313" key="4">
    <source>
        <dbReference type="Proteomes" id="UP000268727"/>
    </source>
</evidence>
<organism evidence="3 4">
    <name type="scientific">Saccharothrix texasensis</name>
    <dbReference type="NCBI Taxonomy" id="103734"/>
    <lineage>
        <taxon>Bacteria</taxon>
        <taxon>Bacillati</taxon>
        <taxon>Actinomycetota</taxon>
        <taxon>Actinomycetes</taxon>
        <taxon>Pseudonocardiales</taxon>
        <taxon>Pseudonocardiaceae</taxon>
        <taxon>Saccharothrix</taxon>
    </lineage>
</organism>
<dbReference type="InterPro" id="IPR052019">
    <property type="entry name" value="F420H2_bilvrd_red/Heme_oxyg"/>
</dbReference>
<dbReference type="GO" id="GO:0016627">
    <property type="term" value="F:oxidoreductase activity, acting on the CH-CH group of donors"/>
    <property type="evidence" value="ECO:0007669"/>
    <property type="project" value="TreeGrafter"/>
</dbReference>
<dbReference type="Pfam" id="PF01243">
    <property type="entry name" value="PNPOx_N"/>
    <property type="match status" value="1"/>
</dbReference>
<dbReference type="GO" id="GO:0005829">
    <property type="term" value="C:cytosol"/>
    <property type="evidence" value="ECO:0007669"/>
    <property type="project" value="TreeGrafter"/>
</dbReference>
<dbReference type="InterPro" id="IPR019920">
    <property type="entry name" value="F420-binding_dom_put"/>
</dbReference>
<gene>
    <name evidence="3" type="ORF">EDD40_2275</name>
</gene>
<dbReference type="NCBIfam" id="TIGR03618">
    <property type="entry name" value="Rv1155_F420"/>
    <property type="match status" value="1"/>
</dbReference>